<evidence type="ECO:0000259" key="10">
    <source>
        <dbReference type="Pfam" id="PF04696"/>
    </source>
</evidence>
<evidence type="ECO:0000256" key="9">
    <source>
        <dbReference type="SAM" id="MobiDB-lite"/>
    </source>
</evidence>
<evidence type="ECO:0000256" key="3">
    <source>
        <dbReference type="ARBA" id="ARBA00022664"/>
    </source>
</evidence>
<evidence type="ECO:0000256" key="4">
    <source>
        <dbReference type="ARBA" id="ARBA00023015"/>
    </source>
</evidence>
<evidence type="ECO:0000256" key="7">
    <source>
        <dbReference type="ARBA" id="ARBA00023242"/>
    </source>
</evidence>
<feature type="coiled-coil region" evidence="8">
    <location>
        <begin position="104"/>
        <end position="131"/>
    </location>
</feature>
<reference evidence="11 12" key="1">
    <citation type="journal article" date="2011" name="J. Gen. Appl. Microbiol.">
        <title>Draft genome sequencing of the enigmatic basidiomycete Mixia osmundae.</title>
        <authorList>
            <person name="Nishida H."/>
            <person name="Nagatsuka Y."/>
            <person name="Sugiyama J."/>
        </authorList>
    </citation>
    <scope>NUCLEOTIDE SEQUENCE [LARGE SCALE GENOMIC DNA]</scope>
    <source>
        <strain evidence="12">CBS 9802 / IAM 14324 / JCM 22182 / KY 12970</strain>
    </source>
</reference>
<accession>G7DUX9</accession>
<dbReference type="eggNOG" id="ENOG502S8HT">
    <property type="taxonomic scope" value="Eukaryota"/>
</dbReference>
<evidence type="ECO:0000313" key="12">
    <source>
        <dbReference type="Proteomes" id="UP000009131"/>
    </source>
</evidence>
<proteinExistence type="inferred from homology"/>
<dbReference type="OrthoDB" id="330772at2759"/>
<dbReference type="Proteomes" id="UP000009131">
    <property type="component" value="Unassembled WGS sequence"/>
</dbReference>
<keyword evidence="12" id="KW-1185">Reference proteome</keyword>
<keyword evidence="6" id="KW-0508">mRNA splicing</keyword>
<dbReference type="GO" id="GO:0071013">
    <property type="term" value="C:catalytic step 2 spliceosome"/>
    <property type="evidence" value="ECO:0007669"/>
    <property type="project" value="TreeGrafter"/>
</dbReference>
<name>G7DUX9_MIXOS</name>
<dbReference type="InterPro" id="IPR039853">
    <property type="entry name" value="Pinin"/>
</dbReference>
<feature type="domain" description="Pinin/SDK/MemA protein" evidence="10">
    <location>
        <begin position="70"/>
        <end position="166"/>
    </location>
</feature>
<evidence type="ECO:0000256" key="1">
    <source>
        <dbReference type="ARBA" id="ARBA00004123"/>
    </source>
</evidence>
<dbReference type="STRING" id="764103.G7DUX9"/>
<reference evidence="11 12" key="2">
    <citation type="journal article" date="2012" name="Open Biol.">
        <title>Characteristics of nucleosomes and linker DNA regions on the genome of the basidiomycete Mixia osmundae revealed by mono- and dinucleosome mapping.</title>
        <authorList>
            <person name="Nishida H."/>
            <person name="Kondo S."/>
            <person name="Matsumoto T."/>
            <person name="Suzuki Y."/>
            <person name="Yoshikawa H."/>
            <person name="Taylor T.D."/>
            <person name="Sugiyama J."/>
        </authorList>
    </citation>
    <scope>NUCLEOTIDE SEQUENCE [LARGE SCALE GENOMIC DNA]</scope>
    <source>
        <strain evidence="12">CBS 9802 / IAM 14324 / JCM 22182 / KY 12970</strain>
    </source>
</reference>
<dbReference type="OMA" id="QTQHEIE"/>
<dbReference type="EMBL" id="BABT02000032">
    <property type="protein sequence ID" value="GAA94389.1"/>
    <property type="molecule type" value="Genomic_DNA"/>
</dbReference>
<dbReference type="Pfam" id="PF04696">
    <property type="entry name" value="Pinin_SDK_memA"/>
    <property type="match status" value="1"/>
</dbReference>
<sequence>MAAEVSRRSAEPVLADDDEQVIDLGRSEQAQPEPLAAASDLELGQTAPTEGGTQPAEPLVKRKRVIDDEQSVKRSKRMFGVVMGTLSKFKEDTSKTTKATQKRSDFEQRLADKLRAEAQELAERNERAKRKRILKSAVTAKELEYDLIRAAYTRQNSDLISLAGFLCASAPKASSSERYLLRPAPMPSLPQATVLSSDSVAMYYLPKKLLPAQQEIIDKQKAEAARLVEECRAAWATEDAERSAELEKLKQERSEGLEQIAKEEAAISVKQNKSQKDAGQPVRNPDSAPPVKAEDVSNAIQTDEKSPIDSEKTVGTA</sequence>
<evidence type="ECO:0000256" key="6">
    <source>
        <dbReference type="ARBA" id="ARBA00023187"/>
    </source>
</evidence>
<feature type="compositionally biased region" description="Basic and acidic residues" evidence="9">
    <location>
        <begin position="302"/>
        <end position="317"/>
    </location>
</feature>
<feature type="region of interest" description="Disordered" evidence="9">
    <location>
        <begin position="1"/>
        <end position="67"/>
    </location>
</feature>
<evidence type="ECO:0000256" key="8">
    <source>
        <dbReference type="SAM" id="Coils"/>
    </source>
</evidence>
<dbReference type="RefSeq" id="XP_014565965.1">
    <property type="nucleotide sequence ID" value="XM_014710479.1"/>
</dbReference>
<organism evidence="11 12">
    <name type="scientific">Mixia osmundae (strain CBS 9802 / IAM 14324 / JCM 22182 / KY 12970)</name>
    <dbReference type="NCBI Taxonomy" id="764103"/>
    <lineage>
        <taxon>Eukaryota</taxon>
        <taxon>Fungi</taxon>
        <taxon>Dikarya</taxon>
        <taxon>Basidiomycota</taxon>
        <taxon>Pucciniomycotina</taxon>
        <taxon>Mixiomycetes</taxon>
        <taxon>Mixiales</taxon>
        <taxon>Mixiaceae</taxon>
        <taxon>Mixia</taxon>
    </lineage>
</organism>
<gene>
    <name evidence="11" type="primary">Mo01040</name>
    <name evidence="11" type="ORF">E5Q_01040</name>
</gene>
<comment type="subcellular location">
    <subcellularLocation>
        <location evidence="1">Nucleus</location>
    </subcellularLocation>
</comment>
<keyword evidence="5" id="KW-0804">Transcription</keyword>
<dbReference type="InterPro" id="IPR006786">
    <property type="entry name" value="Pinin_SDK_MemA"/>
</dbReference>
<keyword evidence="3" id="KW-0507">mRNA processing</keyword>
<dbReference type="PANTHER" id="PTHR12707:SF0">
    <property type="entry name" value="PININ"/>
    <property type="match status" value="1"/>
</dbReference>
<dbReference type="AlphaFoldDB" id="G7DUX9"/>
<keyword evidence="7" id="KW-0539">Nucleus</keyword>
<evidence type="ECO:0000256" key="5">
    <source>
        <dbReference type="ARBA" id="ARBA00023163"/>
    </source>
</evidence>
<comment type="caution">
    <text evidence="11">The sequence shown here is derived from an EMBL/GenBank/DDBJ whole genome shotgun (WGS) entry which is preliminary data.</text>
</comment>
<dbReference type="GO" id="GO:0008380">
    <property type="term" value="P:RNA splicing"/>
    <property type="evidence" value="ECO:0007669"/>
    <property type="project" value="UniProtKB-KW"/>
</dbReference>
<dbReference type="InParanoid" id="G7DUX9"/>
<evidence type="ECO:0000256" key="2">
    <source>
        <dbReference type="ARBA" id="ARBA00010386"/>
    </source>
</evidence>
<keyword evidence="8" id="KW-0175">Coiled coil</keyword>
<dbReference type="GO" id="GO:0006397">
    <property type="term" value="P:mRNA processing"/>
    <property type="evidence" value="ECO:0007669"/>
    <property type="project" value="UniProtKB-KW"/>
</dbReference>
<comment type="similarity">
    <text evidence="2">Belongs to the pinin family.</text>
</comment>
<dbReference type="PANTHER" id="PTHR12707">
    <property type="entry name" value="PINN"/>
    <property type="match status" value="1"/>
</dbReference>
<protein>
    <recommendedName>
        <fullName evidence="10">Pinin/SDK/MemA protein domain-containing protein</fullName>
    </recommendedName>
</protein>
<feature type="region of interest" description="Disordered" evidence="9">
    <location>
        <begin position="265"/>
        <end position="317"/>
    </location>
</feature>
<feature type="compositionally biased region" description="Basic and acidic residues" evidence="9">
    <location>
        <begin position="1"/>
        <end position="10"/>
    </location>
</feature>
<keyword evidence="4" id="KW-0805">Transcription regulation</keyword>
<evidence type="ECO:0000313" key="11">
    <source>
        <dbReference type="EMBL" id="GAA94389.1"/>
    </source>
</evidence>
<dbReference type="HOGENOM" id="CLU_885901_0_0_1"/>